<sequence>MTARPPYPRYGFSSTFNIMWRWLLAHNHIGKEPPKTCVNHSLIFPFRYVFSRSSVLIQSCYHQMCPAHHIHKGINQCIPQATPSSAAGSTPYQIQKQENTLSTQSLILPARYISHKRPEFPKIHQQSRLRQAVSSIISEGCSLLRPNPWRRRPRHQRRRARRRPCSS</sequence>
<evidence type="ECO:0000313" key="2">
    <source>
        <dbReference type="EMBL" id="CEO51913.1"/>
    </source>
</evidence>
<dbReference type="AlphaFoldDB" id="A0A0B7K3I7"/>
<gene>
    <name evidence="2" type="ORF">BN869_000007971_1</name>
</gene>
<proteinExistence type="predicted"/>
<feature type="non-terminal residue" evidence="2">
    <location>
        <position position="167"/>
    </location>
</feature>
<dbReference type="EMBL" id="CDPU01000025">
    <property type="protein sequence ID" value="CEO51913.1"/>
    <property type="molecule type" value="Genomic_DNA"/>
</dbReference>
<feature type="region of interest" description="Disordered" evidence="1">
    <location>
        <begin position="148"/>
        <end position="167"/>
    </location>
</feature>
<organism evidence="2">
    <name type="scientific">Bionectria ochroleuca</name>
    <name type="common">Gliocladium roseum</name>
    <dbReference type="NCBI Taxonomy" id="29856"/>
    <lineage>
        <taxon>Eukaryota</taxon>
        <taxon>Fungi</taxon>
        <taxon>Dikarya</taxon>
        <taxon>Ascomycota</taxon>
        <taxon>Pezizomycotina</taxon>
        <taxon>Sordariomycetes</taxon>
        <taxon>Hypocreomycetidae</taxon>
        <taxon>Hypocreales</taxon>
        <taxon>Bionectriaceae</taxon>
        <taxon>Clonostachys</taxon>
    </lineage>
</organism>
<accession>A0A0B7K3I7</accession>
<name>A0A0B7K3I7_BIOOC</name>
<evidence type="ECO:0000256" key="1">
    <source>
        <dbReference type="SAM" id="MobiDB-lite"/>
    </source>
</evidence>
<protein>
    <submittedName>
        <fullName evidence="2">Uncharacterized protein</fullName>
    </submittedName>
</protein>
<reference evidence="2" key="1">
    <citation type="submission" date="2015-01" db="EMBL/GenBank/DDBJ databases">
        <authorList>
            <person name="Durling Mikael"/>
        </authorList>
    </citation>
    <scope>NUCLEOTIDE SEQUENCE</scope>
</reference>